<dbReference type="EMBL" id="JASPKY010000922">
    <property type="protein sequence ID" value="KAK9680189.1"/>
    <property type="molecule type" value="Genomic_DNA"/>
</dbReference>
<dbReference type="AlphaFoldDB" id="A0AAW1HUC8"/>
<dbReference type="PROSITE" id="PS51340">
    <property type="entry name" value="MOSC"/>
    <property type="match status" value="1"/>
</dbReference>
<dbReference type="Pfam" id="PF03476">
    <property type="entry name" value="MOSC_N"/>
    <property type="match status" value="1"/>
</dbReference>
<protein>
    <submittedName>
        <fullName evidence="2">MOSC domain</fullName>
    </submittedName>
</protein>
<dbReference type="PANTHER" id="PTHR14237">
    <property type="entry name" value="MOLYBDOPTERIN COFACTOR SULFURASE MOSC"/>
    <property type="match status" value="1"/>
</dbReference>
<feature type="domain" description="MOSC" evidence="1">
    <location>
        <begin position="167"/>
        <end position="319"/>
    </location>
</feature>
<comment type="caution">
    <text evidence="2">The sequence shown here is derived from an EMBL/GenBank/DDBJ whole genome shotgun (WGS) entry which is preliminary data.</text>
</comment>
<evidence type="ECO:0000313" key="3">
    <source>
        <dbReference type="Proteomes" id="UP001458880"/>
    </source>
</evidence>
<keyword evidence="3" id="KW-1185">Reference proteome</keyword>
<dbReference type="GO" id="GO:0030151">
    <property type="term" value="F:molybdenum ion binding"/>
    <property type="evidence" value="ECO:0007669"/>
    <property type="project" value="InterPro"/>
</dbReference>
<name>A0AAW1HUC8_POPJA</name>
<dbReference type="InterPro" id="IPR005302">
    <property type="entry name" value="MoCF_Sase_C"/>
</dbReference>
<reference evidence="2 3" key="1">
    <citation type="journal article" date="2024" name="BMC Genomics">
        <title>De novo assembly and annotation of Popillia japonica's genome with initial clues to its potential as an invasive pest.</title>
        <authorList>
            <person name="Cucini C."/>
            <person name="Boschi S."/>
            <person name="Funari R."/>
            <person name="Cardaioli E."/>
            <person name="Iannotti N."/>
            <person name="Marturano G."/>
            <person name="Paoli F."/>
            <person name="Bruttini M."/>
            <person name="Carapelli A."/>
            <person name="Frati F."/>
            <person name="Nardi F."/>
        </authorList>
    </citation>
    <scope>NUCLEOTIDE SEQUENCE [LARGE SCALE GENOMIC DNA]</scope>
    <source>
        <strain evidence="2">DMR45628</strain>
    </source>
</reference>
<sequence>MSPGGQYGSQKTSIPKNWTPVTKVKQLFVYPLKSGRRREVAKAQCTERGLVFTENNVELKDRYFIVYGEGHHEFKTARTNPKLIQIQTNINTTGDVVFTAPNQTPLIVNLPDPKNKPAIVTIHQKAPVESLDCGDEASAWFSHYLLEKPSGARLGYYRPQFKRNIKKQFPKLFDGYNKLRIDSVGIYSDLTSYLLINEASMDTLNSNLEEPVSHNNFRPNILVDGKNLEGYTEENWDWVRVGDAIFKNVKPCTRCILTTVDPERGVLSKQREPLKTLERTNQLKQQAHISAEGKKGVMGIHLELWKPGEIRIGDEVFIA</sequence>
<evidence type="ECO:0000313" key="2">
    <source>
        <dbReference type="EMBL" id="KAK9680189.1"/>
    </source>
</evidence>
<dbReference type="InterPro" id="IPR005303">
    <property type="entry name" value="MOCOS_middle"/>
</dbReference>
<gene>
    <name evidence="2" type="ORF">QE152_g39282</name>
</gene>
<dbReference type="Pfam" id="PF03473">
    <property type="entry name" value="MOSC"/>
    <property type="match status" value="1"/>
</dbReference>
<dbReference type="Proteomes" id="UP001458880">
    <property type="component" value="Unassembled WGS sequence"/>
</dbReference>
<dbReference type="GO" id="GO:0030170">
    <property type="term" value="F:pyridoxal phosphate binding"/>
    <property type="evidence" value="ECO:0007669"/>
    <property type="project" value="InterPro"/>
</dbReference>
<dbReference type="GO" id="GO:0003824">
    <property type="term" value="F:catalytic activity"/>
    <property type="evidence" value="ECO:0007669"/>
    <property type="project" value="InterPro"/>
</dbReference>
<dbReference type="PANTHER" id="PTHR14237:SF19">
    <property type="entry name" value="MITOCHONDRIAL AMIDOXIME REDUCING COMPONENT 1"/>
    <property type="match status" value="1"/>
</dbReference>
<organism evidence="2 3">
    <name type="scientific">Popillia japonica</name>
    <name type="common">Japanese beetle</name>
    <dbReference type="NCBI Taxonomy" id="7064"/>
    <lineage>
        <taxon>Eukaryota</taxon>
        <taxon>Metazoa</taxon>
        <taxon>Ecdysozoa</taxon>
        <taxon>Arthropoda</taxon>
        <taxon>Hexapoda</taxon>
        <taxon>Insecta</taxon>
        <taxon>Pterygota</taxon>
        <taxon>Neoptera</taxon>
        <taxon>Endopterygota</taxon>
        <taxon>Coleoptera</taxon>
        <taxon>Polyphaga</taxon>
        <taxon>Scarabaeiformia</taxon>
        <taxon>Scarabaeidae</taxon>
        <taxon>Rutelinae</taxon>
        <taxon>Popillia</taxon>
    </lineage>
</organism>
<dbReference type="InterPro" id="IPR011037">
    <property type="entry name" value="Pyrv_Knase-like_insert_dom_sf"/>
</dbReference>
<accession>A0AAW1HUC8</accession>
<proteinExistence type="predicted"/>
<dbReference type="SUPFAM" id="SSF50800">
    <property type="entry name" value="PK beta-barrel domain-like"/>
    <property type="match status" value="1"/>
</dbReference>
<dbReference type="SUPFAM" id="SSF141673">
    <property type="entry name" value="MOSC N-terminal domain-like"/>
    <property type="match status" value="1"/>
</dbReference>
<evidence type="ECO:0000259" key="1">
    <source>
        <dbReference type="PROSITE" id="PS51340"/>
    </source>
</evidence>